<dbReference type="EC" id="3.1.30.1" evidence="10"/>
<dbReference type="Gene3D" id="3.90.1300.10">
    <property type="entry name" value="Amidase signature (AS) domain"/>
    <property type="match status" value="1"/>
</dbReference>
<keyword evidence="7" id="KW-0325">Glycoprotein</keyword>
<evidence type="ECO:0000256" key="4">
    <source>
        <dbReference type="ARBA" id="ARBA00022759"/>
    </source>
</evidence>
<dbReference type="SUPFAM" id="SSF75304">
    <property type="entry name" value="Amidase signature (AS) enzymes"/>
    <property type="match status" value="1"/>
</dbReference>
<keyword evidence="4" id="KW-0255">Endonuclease</keyword>
<dbReference type="Gene3D" id="1.10.575.10">
    <property type="entry name" value="P1 Nuclease"/>
    <property type="match status" value="1"/>
</dbReference>
<dbReference type="GO" id="GO:0016788">
    <property type="term" value="F:hydrolase activity, acting on ester bonds"/>
    <property type="evidence" value="ECO:0007669"/>
    <property type="project" value="InterPro"/>
</dbReference>
<dbReference type="InterPro" id="IPR023631">
    <property type="entry name" value="Amidase_dom"/>
</dbReference>
<feature type="signal peptide" evidence="8">
    <location>
        <begin position="1"/>
        <end position="19"/>
    </location>
</feature>
<dbReference type="InterPro" id="IPR003154">
    <property type="entry name" value="S1/P1nuclease"/>
</dbReference>
<evidence type="ECO:0000256" key="7">
    <source>
        <dbReference type="ARBA" id="ARBA00023180"/>
    </source>
</evidence>
<dbReference type="PANTHER" id="PTHR33146:SF26">
    <property type="entry name" value="ENDONUCLEASE 4"/>
    <property type="match status" value="1"/>
</dbReference>
<keyword evidence="5 10" id="KW-0378">Hydrolase</keyword>
<protein>
    <submittedName>
        <fullName evidence="10">Nuclease S1</fullName>
        <ecNumber evidence="10">3.1.30.1</ecNumber>
    </submittedName>
</protein>
<dbReference type="GO" id="GO:0004519">
    <property type="term" value="F:endonuclease activity"/>
    <property type="evidence" value="ECO:0007669"/>
    <property type="project" value="UniProtKB-KW"/>
</dbReference>
<evidence type="ECO:0000256" key="6">
    <source>
        <dbReference type="ARBA" id="ARBA00023157"/>
    </source>
</evidence>
<keyword evidence="6" id="KW-1015">Disulfide bond</keyword>
<dbReference type="EMBL" id="JAANER010000001">
    <property type="protein sequence ID" value="KAG9196102.1"/>
    <property type="molecule type" value="Genomic_DNA"/>
</dbReference>
<comment type="similarity">
    <text evidence="1">Belongs to the nuclease type I family.</text>
</comment>
<dbReference type="Pfam" id="PF01425">
    <property type="entry name" value="Amidase"/>
    <property type="match status" value="1"/>
</dbReference>
<organism evidence="10 11">
    <name type="scientific">Alternaria panax</name>
    <dbReference type="NCBI Taxonomy" id="48097"/>
    <lineage>
        <taxon>Eukaryota</taxon>
        <taxon>Fungi</taxon>
        <taxon>Dikarya</taxon>
        <taxon>Ascomycota</taxon>
        <taxon>Pezizomycotina</taxon>
        <taxon>Dothideomycetes</taxon>
        <taxon>Pleosporomycetidae</taxon>
        <taxon>Pleosporales</taxon>
        <taxon>Pleosporineae</taxon>
        <taxon>Pleosporaceae</taxon>
        <taxon>Alternaria</taxon>
        <taxon>Alternaria sect. Panax</taxon>
    </lineage>
</organism>
<accession>A0AAD4NVE2</accession>
<dbReference type="GO" id="GO:0006308">
    <property type="term" value="P:DNA catabolic process"/>
    <property type="evidence" value="ECO:0007669"/>
    <property type="project" value="InterPro"/>
</dbReference>
<comment type="caution">
    <text evidence="10">The sequence shown here is derived from an EMBL/GenBank/DDBJ whole genome shotgun (WGS) entry which is preliminary data.</text>
</comment>
<name>A0AAD4NVE2_9PLEO</name>
<evidence type="ECO:0000313" key="10">
    <source>
        <dbReference type="EMBL" id="KAG9196102.1"/>
    </source>
</evidence>
<dbReference type="GO" id="GO:0003676">
    <property type="term" value="F:nucleic acid binding"/>
    <property type="evidence" value="ECO:0007669"/>
    <property type="project" value="InterPro"/>
</dbReference>
<evidence type="ECO:0000256" key="5">
    <source>
        <dbReference type="ARBA" id="ARBA00022801"/>
    </source>
</evidence>
<sequence length="530" mass="57265">MAPPKSFLPLLAAVPCASAWGSLGHTAVAYMAQSLVSHKTAKFAQTLFNDTSSAYLANVATWADSYRYEAGGQFSSVYHYIDALDNPPESCNIDFERDCPEEGCIVSAIANYSSRAFQKSVGIVEQQKALKWVIHFVGDIHQPLHVENIAVGGNLINVRFNGARTNLHSIWDTAIPQKAYGNFSQANALALANNLTAEVKHGKFKKESKTWLKGLKAKDAVSSSMTWARDANKFVCSTVIPNGPDAVFAQELSGAYWDTAIPVVTKQLAKAGYRLAAWLDALVELNEKKGHKQWAREEKRAVKLQPWQEEARQARRDFGADWSIGGEGALIVSRGSPLAIGTNIAGSIHIPSLCRGTYGFKASTARIPFGGQSSPVQDGMPFFEPSAGPLANDIQALRILCRSVFSTRLTMYKSTALDVPWIDLEVPLSAPELKLGLLTEDSAFPLHPPVKRALAQAVSAFEAKGHQVVPISLSRAQVSTTLAAAFAYFGLDDPPAHIDAGGEPLIPSVIQGVQAFGAFKCDFLADCKGF</sequence>
<evidence type="ECO:0000256" key="1">
    <source>
        <dbReference type="ARBA" id="ARBA00009547"/>
    </source>
</evidence>
<keyword evidence="3" id="KW-0479">Metal-binding</keyword>
<dbReference type="GO" id="GO:0046872">
    <property type="term" value="F:metal ion binding"/>
    <property type="evidence" value="ECO:0007669"/>
    <property type="project" value="UniProtKB-KW"/>
</dbReference>
<keyword evidence="11" id="KW-1185">Reference proteome</keyword>
<feature type="domain" description="Amidase" evidence="9">
    <location>
        <begin position="323"/>
        <end position="482"/>
    </location>
</feature>
<dbReference type="AlphaFoldDB" id="A0AAD4NVE2"/>
<keyword evidence="2" id="KW-0540">Nuclease</keyword>
<dbReference type="SUPFAM" id="SSF48537">
    <property type="entry name" value="Phospholipase C/P1 nuclease"/>
    <property type="match status" value="1"/>
</dbReference>
<dbReference type="Proteomes" id="UP001199106">
    <property type="component" value="Unassembled WGS sequence"/>
</dbReference>
<evidence type="ECO:0000256" key="2">
    <source>
        <dbReference type="ARBA" id="ARBA00022722"/>
    </source>
</evidence>
<dbReference type="PANTHER" id="PTHR33146">
    <property type="entry name" value="ENDONUCLEASE 4"/>
    <property type="match status" value="1"/>
</dbReference>
<dbReference type="InterPro" id="IPR036928">
    <property type="entry name" value="AS_sf"/>
</dbReference>
<evidence type="ECO:0000256" key="3">
    <source>
        <dbReference type="ARBA" id="ARBA00022723"/>
    </source>
</evidence>
<dbReference type="InterPro" id="IPR008947">
    <property type="entry name" value="PLipase_C/P1_nuclease_dom_sf"/>
</dbReference>
<proteinExistence type="inferred from homology"/>
<gene>
    <name evidence="10" type="ORF">G6011_01223</name>
</gene>
<evidence type="ECO:0000313" key="11">
    <source>
        <dbReference type="Proteomes" id="UP001199106"/>
    </source>
</evidence>
<feature type="chain" id="PRO_5042270645" evidence="8">
    <location>
        <begin position="20"/>
        <end position="530"/>
    </location>
</feature>
<keyword evidence="8" id="KW-0732">Signal</keyword>
<dbReference type="CDD" id="cd11010">
    <property type="entry name" value="S1-P1_nuclease"/>
    <property type="match status" value="1"/>
</dbReference>
<evidence type="ECO:0000256" key="8">
    <source>
        <dbReference type="SAM" id="SignalP"/>
    </source>
</evidence>
<reference evidence="10" key="1">
    <citation type="submission" date="2021-07" db="EMBL/GenBank/DDBJ databases">
        <title>Genome Resource of American Ginseng Black Spot Pathogen Alternaria panax.</title>
        <authorList>
            <person name="Qiu C."/>
            <person name="Wang W."/>
            <person name="Liu Z."/>
        </authorList>
    </citation>
    <scope>NUCLEOTIDE SEQUENCE</scope>
    <source>
        <strain evidence="10">BNCC115425</strain>
    </source>
</reference>
<dbReference type="Pfam" id="PF02265">
    <property type="entry name" value="S1-P1_nuclease"/>
    <property type="match status" value="1"/>
</dbReference>
<evidence type="ECO:0000259" key="9">
    <source>
        <dbReference type="Pfam" id="PF01425"/>
    </source>
</evidence>